<feature type="compositionally biased region" description="Basic and acidic residues" evidence="1">
    <location>
        <begin position="278"/>
        <end position="287"/>
    </location>
</feature>
<evidence type="ECO:0000256" key="1">
    <source>
        <dbReference type="SAM" id="MobiDB-lite"/>
    </source>
</evidence>
<dbReference type="EMBL" id="MCFH01000023">
    <property type="protein sequence ID" value="ORX49664.1"/>
    <property type="molecule type" value="Genomic_DNA"/>
</dbReference>
<accession>A0A1Y1VA82</accession>
<gene>
    <name evidence="2" type="ORF">BCR36DRAFT_583732</name>
</gene>
<feature type="region of interest" description="Disordered" evidence="1">
    <location>
        <begin position="652"/>
        <end position="674"/>
    </location>
</feature>
<feature type="compositionally biased region" description="Low complexity" evidence="1">
    <location>
        <begin position="253"/>
        <end position="265"/>
    </location>
</feature>
<reference evidence="2 3" key="2">
    <citation type="submission" date="2016-08" db="EMBL/GenBank/DDBJ databases">
        <title>Pervasive Adenine N6-methylation of Active Genes in Fungi.</title>
        <authorList>
            <consortium name="DOE Joint Genome Institute"/>
            <person name="Mondo S.J."/>
            <person name="Dannebaum R.O."/>
            <person name="Kuo R.C."/>
            <person name="Labutti K."/>
            <person name="Haridas S."/>
            <person name="Kuo A."/>
            <person name="Salamov A."/>
            <person name="Ahrendt S.R."/>
            <person name="Lipzen A."/>
            <person name="Sullivan W."/>
            <person name="Andreopoulos W.B."/>
            <person name="Clum A."/>
            <person name="Lindquist E."/>
            <person name="Daum C."/>
            <person name="Ramamoorthy G.K."/>
            <person name="Gryganskyi A."/>
            <person name="Culley D."/>
            <person name="Magnuson J.K."/>
            <person name="James T.Y."/>
            <person name="O'Malley M.A."/>
            <person name="Stajich J.E."/>
            <person name="Spatafora J.W."/>
            <person name="Visel A."/>
            <person name="Grigoriev I.V."/>
        </authorList>
    </citation>
    <scope>NUCLEOTIDE SEQUENCE [LARGE SCALE GENOMIC DNA]</scope>
    <source>
        <strain evidence="3">finn</strain>
    </source>
</reference>
<reference evidence="2 3" key="1">
    <citation type="submission" date="2016-08" db="EMBL/GenBank/DDBJ databases">
        <title>Genomes of anaerobic fungi encode conserved fungal cellulosomes for biomass hydrolysis.</title>
        <authorList>
            <consortium name="DOE Joint Genome Institute"/>
            <person name="Haitjema C.H."/>
            <person name="Gilmore S.P."/>
            <person name="Henske J.K."/>
            <person name="Solomon K.V."/>
            <person name="De Groot R."/>
            <person name="Kuo A."/>
            <person name="Mondo S.J."/>
            <person name="Salamov A.A."/>
            <person name="Labutti K."/>
            <person name="Zhao Z."/>
            <person name="Chiniquy J."/>
            <person name="Barry K."/>
            <person name="Brewer H.M."/>
            <person name="Purvine S.O."/>
            <person name="Wright A.T."/>
            <person name="Boxma B."/>
            <person name="Van Alen T."/>
            <person name="Hackstein J.H."/>
            <person name="Baker S.E."/>
            <person name="Grigoriev I.V."/>
            <person name="O'Malley M.A."/>
        </authorList>
    </citation>
    <scope>NUCLEOTIDE SEQUENCE [LARGE SCALE GENOMIC DNA]</scope>
    <source>
        <strain evidence="3">finn</strain>
    </source>
</reference>
<protein>
    <submittedName>
        <fullName evidence="2">Uncharacterized protein</fullName>
    </submittedName>
</protein>
<dbReference type="AlphaFoldDB" id="A0A1Y1VA82"/>
<name>A0A1Y1VA82_9FUNG</name>
<dbReference type="OrthoDB" id="2187155at2759"/>
<keyword evidence="3" id="KW-1185">Reference proteome</keyword>
<sequence>MFSDARHTSDVLEIESLAKLVYELDIQMDSNLFQTFETLVELAGTKQFLQTFSRFQYYLLNIKFIQNGGYGLGHSVPFQNSYYPFYQNVQMYPTHTPPSPSSPNQIPYPEQGDININTGMNINTSISTTSATVAAGAPLNSSAVGGMAGNPATPPYGTIPTPEFYGYGGNGTPPELINTPPNYFPNQAGMISSTSFPSHLDASATPYTNHLMGMAAAPPPYEGMEGHSMIANTTDIPKESSDSPVKASMNTELSSSSSITLSSTTDMDIDYSSNPTADIKKSEDNKSENSTTLEEPLKDKSENNTVKVQEKEIMEIKAEKSDIIMTEKEDKDNINIKKEIKEEKDETNKEVYNTTSTIEESLKIKESSSEVKEIIEKKEVTSETEEKKEVITTKPTTAPVITSSSATTAITTTTITATTTATIENTTVTVDNTAISDNSVEEKSNNTHVVLTEMDKSVYPNAEGLVGGFPISLNPTMFPYDGSVEAISMAHSGTMLKRSEMGLGDMAFHLTPPPADGATSVTSSTYPGYDFTSVDKMVSPGAGTPLNNQYYSTSGAPMYNRYGAAGEPVGVNGAISAGYYNNHNPHFEPMNYSSSYPGYNPQQPSYVHRHVFNNQTPLHKISLPQQQYHMVKKNSSNSSKSSMKMNEMNKMKGYGNKKHSSESKKNGTYHNIFM</sequence>
<evidence type="ECO:0000313" key="3">
    <source>
        <dbReference type="Proteomes" id="UP000193719"/>
    </source>
</evidence>
<feature type="compositionally biased region" description="Basic and acidic residues" evidence="1">
    <location>
        <begin position="295"/>
        <end position="305"/>
    </location>
</feature>
<dbReference type="Proteomes" id="UP000193719">
    <property type="component" value="Unassembled WGS sequence"/>
</dbReference>
<evidence type="ECO:0000313" key="2">
    <source>
        <dbReference type="EMBL" id="ORX49664.1"/>
    </source>
</evidence>
<comment type="caution">
    <text evidence="2">The sequence shown here is derived from an EMBL/GenBank/DDBJ whole genome shotgun (WGS) entry which is preliminary data.</text>
</comment>
<proteinExistence type="predicted"/>
<feature type="region of interest" description="Disordered" evidence="1">
    <location>
        <begin position="234"/>
        <end position="305"/>
    </location>
</feature>
<organism evidence="2 3">
    <name type="scientific">Piromyces finnis</name>
    <dbReference type="NCBI Taxonomy" id="1754191"/>
    <lineage>
        <taxon>Eukaryota</taxon>
        <taxon>Fungi</taxon>
        <taxon>Fungi incertae sedis</taxon>
        <taxon>Chytridiomycota</taxon>
        <taxon>Chytridiomycota incertae sedis</taxon>
        <taxon>Neocallimastigomycetes</taxon>
        <taxon>Neocallimastigales</taxon>
        <taxon>Neocallimastigaceae</taxon>
        <taxon>Piromyces</taxon>
    </lineage>
</organism>